<reference evidence="1 2" key="1">
    <citation type="submission" date="2019-04" db="EMBL/GenBank/DDBJ databases">
        <title>Comparative genomics and transcriptomics to analyze fruiting body development in filamentous ascomycetes.</title>
        <authorList>
            <consortium name="DOE Joint Genome Institute"/>
            <person name="Lutkenhaus R."/>
            <person name="Traeger S."/>
            <person name="Breuer J."/>
            <person name="Kuo A."/>
            <person name="Lipzen A."/>
            <person name="Pangilinan J."/>
            <person name="Dilworth D."/>
            <person name="Sandor L."/>
            <person name="Poggeler S."/>
            <person name="Barry K."/>
            <person name="Grigoriev I.V."/>
            <person name="Nowrousian M."/>
        </authorList>
    </citation>
    <scope>NUCLEOTIDE SEQUENCE [LARGE SCALE GENOMIC DNA]</scope>
    <source>
        <strain evidence="1 2">CBS 389.68</strain>
    </source>
</reference>
<evidence type="ECO:0000313" key="2">
    <source>
        <dbReference type="Proteomes" id="UP000298138"/>
    </source>
</evidence>
<dbReference type="AlphaFoldDB" id="A0A4S2MNM8"/>
<keyword evidence="2" id="KW-1185">Reference proteome</keyword>
<gene>
    <name evidence="1" type="ORF">EX30DRAFT_130354</name>
</gene>
<evidence type="ECO:0000313" key="1">
    <source>
        <dbReference type="EMBL" id="TGZ78730.1"/>
    </source>
</evidence>
<protein>
    <submittedName>
        <fullName evidence="1">Uncharacterized protein</fullName>
    </submittedName>
</protein>
<proteinExistence type="predicted"/>
<dbReference type="EMBL" id="ML220138">
    <property type="protein sequence ID" value="TGZ78730.1"/>
    <property type="molecule type" value="Genomic_DNA"/>
</dbReference>
<organism evidence="1 2">
    <name type="scientific">Ascodesmis nigricans</name>
    <dbReference type="NCBI Taxonomy" id="341454"/>
    <lineage>
        <taxon>Eukaryota</taxon>
        <taxon>Fungi</taxon>
        <taxon>Dikarya</taxon>
        <taxon>Ascomycota</taxon>
        <taxon>Pezizomycotina</taxon>
        <taxon>Pezizomycetes</taxon>
        <taxon>Pezizales</taxon>
        <taxon>Ascodesmidaceae</taxon>
        <taxon>Ascodesmis</taxon>
    </lineage>
</organism>
<sequence length="134" mass="15553">MFHPTFHDLGTCRYQRGNLIRMLIFQNLDCRYQDEGPILVRLKRATVKSRWLESKQISMTVKISQVQGGRQDGPATLLVIHTNFESPDRNHNITVVFSFTTYWTGFECGPMNVDDFLYLCHLDLFEAKALCCMT</sequence>
<dbReference type="Proteomes" id="UP000298138">
    <property type="component" value="Unassembled WGS sequence"/>
</dbReference>
<accession>A0A4S2MNM8</accession>
<dbReference type="InParanoid" id="A0A4S2MNM8"/>
<name>A0A4S2MNM8_9PEZI</name>